<dbReference type="InterPro" id="IPR036390">
    <property type="entry name" value="WH_DNA-bd_sf"/>
</dbReference>
<dbReference type="AlphaFoldDB" id="A0A8X6Q6K0"/>
<dbReference type="Gene3D" id="1.10.10.10">
    <property type="entry name" value="Winged helix-like DNA-binding domain superfamily/Winged helix DNA-binding domain"/>
    <property type="match status" value="1"/>
</dbReference>
<accession>A0A8X6Q6K0</accession>
<dbReference type="SUPFAM" id="SSF46785">
    <property type="entry name" value="Winged helix' DNA-binding domain"/>
    <property type="match status" value="1"/>
</dbReference>
<evidence type="ECO:0000313" key="6">
    <source>
        <dbReference type="EMBL" id="GFU09278.1"/>
    </source>
</evidence>
<protein>
    <submittedName>
        <fullName evidence="6">HSF_DOMAIN domain-containing protein</fullName>
    </submittedName>
</protein>
<evidence type="ECO:0000256" key="1">
    <source>
        <dbReference type="ARBA" id="ARBA00004123"/>
    </source>
</evidence>
<comment type="similarity">
    <text evidence="2">Belongs to the HSF family.</text>
</comment>
<sequence length="99" mass="11345">MNTDCITLCDTLSLISTMISKALAEKLHGQPFPRKLFILASSAEISSIRWARGGKTVEIDRYGIEIECFSQEVFNVKSNQHVLRQLTYYNFEKLDQKSK</sequence>
<keyword evidence="4" id="KW-0539">Nucleus</keyword>
<name>A0A8X6Q6K0_NEPPI</name>
<reference evidence="6" key="1">
    <citation type="submission" date="2020-08" db="EMBL/GenBank/DDBJ databases">
        <title>Multicomponent nature underlies the extraordinary mechanical properties of spider dragline silk.</title>
        <authorList>
            <person name="Kono N."/>
            <person name="Nakamura H."/>
            <person name="Mori M."/>
            <person name="Yoshida Y."/>
            <person name="Ohtoshi R."/>
            <person name="Malay A.D."/>
            <person name="Moran D.A.P."/>
            <person name="Tomita M."/>
            <person name="Numata K."/>
            <person name="Arakawa K."/>
        </authorList>
    </citation>
    <scope>NUCLEOTIDE SEQUENCE</scope>
</reference>
<feature type="domain" description="HSF-type DNA-binding" evidence="5">
    <location>
        <begin position="32"/>
        <end position="97"/>
    </location>
</feature>
<proteinExistence type="inferred from homology"/>
<evidence type="ECO:0000256" key="4">
    <source>
        <dbReference type="ARBA" id="ARBA00023242"/>
    </source>
</evidence>
<evidence type="ECO:0000313" key="7">
    <source>
        <dbReference type="Proteomes" id="UP000887013"/>
    </source>
</evidence>
<dbReference type="OrthoDB" id="6418155at2759"/>
<dbReference type="GO" id="GO:0003700">
    <property type="term" value="F:DNA-binding transcription factor activity"/>
    <property type="evidence" value="ECO:0007669"/>
    <property type="project" value="InterPro"/>
</dbReference>
<dbReference type="InterPro" id="IPR000232">
    <property type="entry name" value="HSF_DNA-bd"/>
</dbReference>
<evidence type="ECO:0000256" key="3">
    <source>
        <dbReference type="ARBA" id="ARBA00023125"/>
    </source>
</evidence>
<dbReference type="InterPro" id="IPR036388">
    <property type="entry name" value="WH-like_DNA-bd_sf"/>
</dbReference>
<evidence type="ECO:0000259" key="5">
    <source>
        <dbReference type="Pfam" id="PF00447"/>
    </source>
</evidence>
<dbReference type="EMBL" id="BMAW01124720">
    <property type="protein sequence ID" value="GFU09278.1"/>
    <property type="molecule type" value="Genomic_DNA"/>
</dbReference>
<keyword evidence="7" id="KW-1185">Reference proteome</keyword>
<organism evidence="6 7">
    <name type="scientific">Nephila pilipes</name>
    <name type="common">Giant wood spider</name>
    <name type="synonym">Nephila maculata</name>
    <dbReference type="NCBI Taxonomy" id="299642"/>
    <lineage>
        <taxon>Eukaryota</taxon>
        <taxon>Metazoa</taxon>
        <taxon>Ecdysozoa</taxon>
        <taxon>Arthropoda</taxon>
        <taxon>Chelicerata</taxon>
        <taxon>Arachnida</taxon>
        <taxon>Araneae</taxon>
        <taxon>Araneomorphae</taxon>
        <taxon>Entelegynae</taxon>
        <taxon>Araneoidea</taxon>
        <taxon>Nephilidae</taxon>
        <taxon>Nephila</taxon>
    </lineage>
</organism>
<comment type="caution">
    <text evidence="6">The sequence shown here is derived from an EMBL/GenBank/DDBJ whole genome shotgun (WGS) entry which is preliminary data.</text>
</comment>
<gene>
    <name evidence="6" type="primary">AVEN_270468_1</name>
    <name evidence="6" type="ORF">NPIL_638781</name>
</gene>
<keyword evidence="3" id="KW-0238">DNA-binding</keyword>
<dbReference type="GO" id="GO:0005634">
    <property type="term" value="C:nucleus"/>
    <property type="evidence" value="ECO:0007669"/>
    <property type="project" value="UniProtKB-SubCell"/>
</dbReference>
<evidence type="ECO:0000256" key="2">
    <source>
        <dbReference type="ARBA" id="ARBA00006403"/>
    </source>
</evidence>
<dbReference type="GO" id="GO:0043565">
    <property type="term" value="F:sequence-specific DNA binding"/>
    <property type="evidence" value="ECO:0007669"/>
    <property type="project" value="InterPro"/>
</dbReference>
<dbReference type="Pfam" id="PF00447">
    <property type="entry name" value="HSF_DNA-bind"/>
    <property type="match status" value="1"/>
</dbReference>
<comment type="subcellular location">
    <subcellularLocation>
        <location evidence="1">Nucleus</location>
    </subcellularLocation>
</comment>
<dbReference type="Proteomes" id="UP000887013">
    <property type="component" value="Unassembled WGS sequence"/>
</dbReference>